<dbReference type="SMART" id="SM00220">
    <property type="entry name" value="S_TKc"/>
    <property type="match status" value="1"/>
</dbReference>
<gene>
    <name evidence="5" type="ORF">MCYG_01091</name>
</gene>
<dbReference type="GO" id="GO:0004674">
    <property type="term" value="F:protein serine/threonine kinase activity"/>
    <property type="evidence" value="ECO:0007669"/>
    <property type="project" value="UniProtKB-KW"/>
</dbReference>
<dbReference type="Gene3D" id="1.10.510.10">
    <property type="entry name" value="Transferase(Phosphotransferase) domain 1"/>
    <property type="match status" value="1"/>
</dbReference>
<evidence type="ECO:0000256" key="3">
    <source>
        <dbReference type="ARBA" id="ARBA00022840"/>
    </source>
</evidence>
<dbReference type="eggNOG" id="KOG0667">
    <property type="taxonomic scope" value="Eukaryota"/>
</dbReference>
<dbReference type="VEuPathDB" id="FungiDB:MCYG_01091"/>
<keyword evidence="6" id="KW-1185">Reference proteome</keyword>
<organism evidence="5 6">
    <name type="scientific">Arthroderma otae (strain ATCC MYA-4605 / CBS 113480)</name>
    <name type="common">Microsporum canis</name>
    <dbReference type="NCBI Taxonomy" id="554155"/>
    <lineage>
        <taxon>Eukaryota</taxon>
        <taxon>Fungi</taxon>
        <taxon>Dikarya</taxon>
        <taxon>Ascomycota</taxon>
        <taxon>Pezizomycotina</taxon>
        <taxon>Eurotiomycetes</taxon>
        <taxon>Eurotiomycetidae</taxon>
        <taxon>Onygenales</taxon>
        <taxon>Arthrodermataceae</taxon>
        <taxon>Microsporum</taxon>
    </lineage>
</organism>
<dbReference type="InterPro" id="IPR000719">
    <property type="entry name" value="Prot_kinase_dom"/>
</dbReference>
<dbReference type="OMA" id="GNWDQDC"/>
<proteinExistence type="predicted"/>
<name>C5FEG9_ARTOC</name>
<dbReference type="EMBL" id="DS995701">
    <property type="protein sequence ID" value="EEQ28203.1"/>
    <property type="molecule type" value="Genomic_DNA"/>
</dbReference>
<reference evidence="6" key="1">
    <citation type="journal article" date="2012" name="MBio">
        <title>Comparative genome analysis of Trichophyton rubrum and related dermatophytes reveals candidate genes involved in infection.</title>
        <authorList>
            <person name="Martinez D.A."/>
            <person name="Oliver B.G."/>
            <person name="Graeser Y."/>
            <person name="Goldberg J.M."/>
            <person name="Li W."/>
            <person name="Martinez-Rossi N.M."/>
            <person name="Monod M."/>
            <person name="Shelest E."/>
            <person name="Barton R.C."/>
            <person name="Birch E."/>
            <person name="Brakhage A.A."/>
            <person name="Chen Z."/>
            <person name="Gurr S.J."/>
            <person name="Heiman D."/>
            <person name="Heitman J."/>
            <person name="Kosti I."/>
            <person name="Rossi A."/>
            <person name="Saif S."/>
            <person name="Samalova M."/>
            <person name="Saunders C.W."/>
            <person name="Shea T."/>
            <person name="Summerbell R.C."/>
            <person name="Xu J."/>
            <person name="Young S."/>
            <person name="Zeng Q."/>
            <person name="Birren B.W."/>
            <person name="Cuomo C.A."/>
            <person name="White T.C."/>
        </authorList>
    </citation>
    <scope>NUCLEOTIDE SEQUENCE [LARGE SCALE GENOMIC DNA]</scope>
    <source>
        <strain evidence="6">ATCC MYA-4605 / CBS 113480</strain>
    </source>
</reference>
<feature type="domain" description="Protein kinase" evidence="4">
    <location>
        <begin position="24"/>
        <end position="294"/>
    </location>
</feature>
<keyword evidence="2" id="KW-0547">Nucleotide-binding</keyword>
<evidence type="ECO:0000313" key="6">
    <source>
        <dbReference type="Proteomes" id="UP000002035"/>
    </source>
</evidence>
<evidence type="ECO:0000256" key="1">
    <source>
        <dbReference type="ARBA" id="ARBA00022527"/>
    </source>
</evidence>
<dbReference type="HOGENOM" id="CLU_056425_0_0_1"/>
<accession>C5FEG9</accession>
<dbReference type="Proteomes" id="UP000002035">
    <property type="component" value="Unassembled WGS sequence"/>
</dbReference>
<dbReference type="OrthoDB" id="5979581at2759"/>
<protein>
    <recommendedName>
        <fullName evidence="4">Protein kinase domain-containing protein</fullName>
    </recommendedName>
</protein>
<keyword evidence="3" id="KW-0067">ATP-binding</keyword>
<dbReference type="STRING" id="554155.C5FEG9"/>
<dbReference type="Pfam" id="PF00069">
    <property type="entry name" value="Pkinase"/>
    <property type="match status" value="1"/>
</dbReference>
<keyword evidence="1" id="KW-0418">Kinase</keyword>
<dbReference type="RefSeq" id="XP_002850987.1">
    <property type="nucleotide sequence ID" value="XM_002850941.1"/>
</dbReference>
<dbReference type="InterPro" id="IPR050117">
    <property type="entry name" value="MAPK"/>
</dbReference>
<sequence length="323" mass="36969">MPRSIYDLLAKGHKILINGRQGQYQVVKALKRNVFQALTVGSNSPVIIKTEGVDPVIYQTEANCYSYRCVAESPYIRAMHEVVDNDMDRCMVFEYLDTDLWSLRARAQELGQPFLKAVATSILEAVNTFSDMDGHFTALHTVIPSEGFDDFRLQGAEIRAPEIWKGMLPRPHCQVWSVGVTLTHFCTNRVVFGNWDQDCRVQEFPLEVNKSAWAIGKIIKLIGLLERDEDPKYRLEFDLAELFVKQGLIKVGSLEEELAKVNAPKGCVDFIYHLLTIDDKRRPTAAQALQHPWLQNLERCTILKGSEKPKFWMMRRQEAQPAR</sequence>
<evidence type="ECO:0000259" key="4">
    <source>
        <dbReference type="SMART" id="SM00220"/>
    </source>
</evidence>
<evidence type="ECO:0000313" key="5">
    <source>
        <dbReference type="EMBL" id="EEQ28203.1"/>
    </source>
</evidence>
<dbReference type="GeneID" id="9228443"/>
<keyword evidence="1" id="KW-0808">Transferase</keyword>
<dbReference type="AlphaFoldDB" id="C5FEG9"/>
<dbReference type="SUPFAM" id="SSF56112">
    <property type="entry name" value="Protein kinase-like (PK-like)"/>
    <property type="match status" value="1"/>
</dbReference>
<evidence type="ECO:0000256" key="2">
    <source>
        <dbReference type="ARBA" id="ARBA00022741"/>
    </source>
</evidence>
<dbReference type="PANTHER" id="PTHR24055">
    <property type="entry name" value="MITOGEN-ACTIVATED PROTEIN KINASE"/>
    <property type="match status" value="1"/>
</dbReference>
<keyword evidence="1" id="KW-0723">Serine/threonine-protein kinase</keyword>
<dbReference type="GO" id="GO:0005524">
    <property type="term" value="F:ATP binding"/>
    <property type="evidence" value="ECO:0007669"/>
    <property type="project" value="UniProtKB-KW"/>
</dbReference>
<dbReference type="InterPro" id="IPR011009">
    <property type="entry name" value="Kinase-like_dom_sf"/>
</dbReference>